<dbReference type="EMBL" id="BKAG01000038">
    <property type="protein sequence ID" value="GEP44903.1"/>
    <property type="molecule type" value="Genomic_DNA"/>
</dbReference>
<dbReference type="Proteomes" id="UP000321577">
    <property type="component" value="Unassembled WGS sequence"/>
</dbReference>
<feature type="signal peptide" evidence="1">
    <location>
        <begin position="1"/>
        <end position="25"/>
    </location>
</feature>
<dbReference type="InterPro" id="IPR039513">
    <property type="entry name" value="PL-6"/>
</dbReference>
<accession>A0A512MDT7</accession>
<gene>
    <name evidence="2" type="ORF">BGE01nite_41940</name>
</gene>
<dbReference type="Pfam" id="PF14592">
    <property type="entry name" value="Chondroitinas_B"/>
    <property type="match status" value="1"/>
</dbReference>
<comment type="caution">
    <text evidence="2">The sequence shown here is derived from an EMBL/GenBank/DDBJ whole genome shotgun (WGS) entry which is preliminary data.</text>
</comment>
<evidence type="ECO:0008006" key="4">
    <source>
        <dbReference type="Google" id="ProtNLM"/>
    </source>
</evidence>
<feature type="chain" id="PRO_5022138009" description="Lyase" evidence="1">
    <location>
        <begin position="26"/>
        <end position="446"/>
    </location>
</feature>
<keyword evidence="3" id="KW-1185">Reference proteome</keyword>
<organism evidence="2 3">
    <name type="scientific">Brevifollis gellanilyticus</name>
    <dbReference type="NCBI Taxonomy" id="748831"/>
    <lineage>
        <taxon>Bacteria</taxon>
        <taxon>Pseudomonadati</taxon>
        <taxon>Verrucomicrobiota</taxon>
        <taxon>Verrucomicrobiia</taxon>
        <taxon>Verrucomicrobiales</taxon>
        <taxon>Verrucomicrobiaceae</taxon>
    </lineage>
</organism>
<dbReference type="CDD" id="cd14251">
    <property type="entry name" value="PL-6"/>
    <property type="match status" value="1"/>
</dbReference>
<dbReference type="SUPFAM" id="SSF51126">
    <property type="entry name" value="Pectin lyase-like"/>
    <property type="match status" value="1"/>
</dbReference>
<protein>
    <recommendedName>
        <fullName evidence="4">Lyase</fullName>
    </recommendedName>
</protein>
<dbReference type="InterPro" id="IPR012334">
    <property type="entry name" value="Pectin_lyas_fold"/>
</dbReference>
<proteinExistence type="predicted"/>
<dbReference type="InterPro" id="IPR011050">
    <property type="entry name" value="Pectin_lyase_fold/virulence"/>
</dbReference>
<dbReference type="RefSeq" id="WP_170266946.1">
    <property type="nucleotide sequence ID" value="NZ_BKAG01000038.1"/>
</dbReference>
<name>A0A512MDT7_9BACT</name>
<dbReference type="Gene3D" id="2.160.20.10">
    <property type="entry name" value="Single-stranded right-handed beta-helix, Pectin lyase-like"/>
    <property type="match status" value="1"/>
</dbReference>
<evidence type="ECO:0000256" key="1">
    <source>
        <dbReference type="SAM" id="SignalP"/>
    </source>
</evidence>
<keyword evidence="1" id="KW-0732">Signal</keyword>
<reference evidence="2 3" key="1">
    <citation type="submission" date="2019-07" db="EMBL/GenBank/DDBJ databases">
        <title>Whole genome shotgun sequence of Brevifollis gellanilyticus NBRC 108608.</title>
        <authorList>
            <person name="Hosoyama A."/>
            <person name="Uohara A."/>
            <person name="Ohji S."/>
            <person name="Ichikawa N."/>
        </authorList>
    </citation>
    <scope>NUCLEOTIDE SEQUENCE [LARGE SCALE GENOMIC DNA]</scope>
    <source>
        <strain evidence="2 3">NBRC 108608</strain>
    </source>
</reference>
<evidence type="ECO:0000313" key="2">
    <source>
        <dbReference type="EMBL" id="GEP44903.1"/>
    </source>
</evidence>
<evidence type="ECO:0000313" key="3">
    <source>
        <dbReference type="Proteomes" id="UP000321577"/>
    </source>
</evidence>
<sequence>MNLFSKHWIACGLITAALGFTTALAEEKSELAKLLSNLQPGSTVEVPDGTHTLKSPITLRDLHGTEEKPVVIRAVHRGKAVIGGVGGFILKECDHVVIEGFVFENDADAQCVRVENCHYVQVTRNVFRPKERAKPRHWEHWVTVEGAKSSHNRVDHNLFEKKVNRGSPVFVRGDDVALVNSQHDRVDHNHFRDVIYANKENGHETIRTGGNDLGASGQSSFTIIEDNLLERCSGEDELMSLKSSDNIVRRNTLINCRGAICMRLGNRNVAENNIIIATEDGPGFGGIKLYGFEHRVTGNYFAGLTGAKHEAPFSFFPGMHDTLTTENIRDKYDDNTASAATRCTVTGNTWVDCAPLYMGLEKEDKQRQYLPKECVFTNNTVVHTKPLGKPLVIQGLVHSLTAKDNIAYADAKPEAEWASWFRWEAAKPAIAAPKQLTAADVGPDAP</sequence>
<dbReference type="AlphaFoldDB" id="A0A512MDT7"/>